<organism evidence="2 3">
    <name type="scientific">Ceratopteris richardii</name>
    <name type="common">Triangle waterfern</name>
    <dbReference type="NCBI Taxonomy" id="49495"/>
    <lineage>
        <taxon>Eukaryota</taxon>
        <taxon>Viridiplantae</taxon>
        <taxon>Streptophyta</taxon>
        <taxon>Embryophyta</taxon>
        <taxon>Tracheophyta</taxon>
        <taxon>Polypodiopsida</taxon>
        <taxon>Polypodiidae</taxon>
        <taxon>Polypodiales</taxon>
        <taxon>Pteridineae</taxon>
        <taxon>Pteridaceae</taxon>
        <taxon>Parkerioideae</taxon>
        <taxon>Ceratopteris</taxon>
    </lineage>
</organism>
<dbReference type="OrthoDB" id="2012836at2759"/>
<keyword evidence="3" id="KW-1185">Reference proteome</keyword>
<name>A0A8T2SE84_CERRI</name>
<dbReference type="OMA" id="MMRAHVY"/>
<evidence type="ECO:0000313" key="2">
    <source>
        <dbReference type="EMBL" id="KAH7331410.1"/>
    </source>
</evidence>
<dbReference type="Pfam" id="PF12697">
    <property type="entry name" value="Abhydrolase_6"/>
    <property type="match status" value="1"/>
</dbReference>
<proteinExistence type="predicted"/>
<accession>A0A8T2SE84</accession>
<feature type="domain" description="AB hydrolase-1" evidence="1">
    <location>
        <begin position="132"/>
        <end position="389"/>
    </location>
</feature>
<comment type="caution">
    <text evidence="2">The sequence shown here is derived from an EMBL/GenBank/DDBJ whole genome shotgun (WGS) entry which is preliminary data.</text>
</comment>
<dbReference type="GO" id="GO:0009507">
    <property type="term" value="C:chloroplast"/>
    <property type="evidence" value="ECO:0007669"/>
    <property type="project" value="TreeGrafter"/>
</dbReference>
<dbReference type="PANTHER" id="PTHR47914">
    <property type="entry name" value="ALPHA/BETA-HYDROLASES SUPERFAMILY PROTEIN"/>
    <property type="match status" value="1"/>
</dbReference>
<evidence type="ECO:0000259" key="1">
    <source>
        <dbReference type="Pfam" id="PF12697"/>
    </source>
</evidence>
<dbReference type="SUPFAM" id="SSF53474">
    <property type="entry name" value="alpha/beta-Hydrolases"/>
    <property type="match status" value="1"/>
</dbReference>
<dbReference type="Gene3D" id="3.40.50.1820">
    <property type="entry name" value="alpha/beta hydrolase"/>
    <property type="match status" value="1"/>
</dbReference>
<protein>
    <recommendedName>
        <fullName evidence="1">AB hydrolase-1 domain-containing protein</fullName>
    </recommendedName>
</protein>
<sequence>MATVNCSLRDQIFARESLAISPQRPLAPPRSASSAGSLWQSRFSSTLLSSSHASSSSSIAGQRNGFAVFAQLVQTESASARVKQPQSKTWTWKRDQMKLNISYEEHVCSEISDGPLQTLILLPSISDVSTTEEWRQVAFKLLGRDGSRWRIVIVDWPGFGLSDRPRMEYTADVMEGFLKDFLTSSDSPISMSVLERPPAIVGAGHAATLAMRAVKKGLINAQAIVAVAPTWAGPMPIVFGREPDMESRYNLLRGSLQAPALGWMMYNFMVSSPDNIRKQYLSHVYADPNNVTPSLLESRLALTKREGARFAPAAFLTGLLDPVTSREDFLSLVADLEGKSSVLIAAASQAPKRSKAEMLVLNGARGVSKYVEVNGGLLPQEEYPEEVSEVIYDFLADI</sequence>
<reference evidence="2" key="1">
    <citation type="submission" date="2021-08" db="EMBL/GenBank/DDBJ databases">
        <title>WGS assembly of Ceratopteris richardii.</title>
        <authorList>
            <person name="Marchant D.B."/>
            <person name="Chen G."/>
            <person name="Jenkins J."/>
            <person name="Shu S."/>
            <person name="Leebens-Mack J."/>
            <person name="Grimwood J."/>
            <person name="Schmutz J."/>
            <person name="Soltis P."/>
            <person name="Soltis D."/>
            <person name="Chen Z.-H."/>
        </authorList>
    </citation>
    <scope>NUCLEOTIDE SEQUENCE</scope>
    <source>
        <strain evidence="2">Whitten #5841</strain>
        <tissue evidence="2">Leaf</tissue>
    </source>
</reference>
<gene>
    <name evidence="2" type="ORF">KP509_20G031500</name>
</gene>
<evidence type="ECO:0000313" key="3">
    <source>
        <dbReference type="Proteomes" id="UP000825935"/>
    </source>
</evidence>
<dbReference type="EMBL" id="CM035425">
    <property type="protein sequence ID" value="KAH7331410.1"/>
    <property type="molecule type" value="Genomic_DNA"/>
</dbReference>
<dbReference type="Proteomes" id="UP000825935">
    <property type="component" value="Chromosome 20"/>
</dbReference>
<dbReference type="AlphaFoldDB" id="A0A8T2SE84"/>
<dbReference type="InterPro" id="IPR029058">
    <property type="entry name" value="AB_hydrolase_fold"/>
</dbReference>
<dbReference type="InterPro" id="IPR000073">
    <property type="entry name" value="AB_hydrolase_1"/>
</dbReference>
<dbReference type="PANTHER" id="PTHR47914:SF1">
    <property type="entry name" value="ALPHA_BETA-HYDROLASES SUPERFAMILY PROTEIN"/>
    <property type="match status" value="1"/>
</dbReference>